<keyword evidence="7 9" id="KW-0472">Membrane</keyword>
<name>A0A540VGY5_9CHLR</name>
<evidence type="ECO:0000313" key="10">
    <source>
        <dbReference type="EMBL" id="TQE96027.1"/>
    </source>
</evidence>
<dbReference type="Proteomes" id="UP000317371">
    <property type="component" value="Unassembled WGS sequence"/>
</dbReference>
<dbReference type="PANTHER" id="PTHR32044">
    <property type="entry name" value="GLUCOMANNAN 4-BETA-MANNOSYLTRANSFERASE 9"/>
    <property type="match status" value="1"/>
</dbReference>
<protein>
    <submittedName>
        <fullName evidence="10">Glycosyltransferase</fullName>
    </submittedName>
</protein>
<dbReference type="FunFam" id="3.90.550.10:FF:000057">
    <property type="entry name" value="Glycosyltransferase-like protein, family 2"/>
    <property type="match status" value="1"/>
</dbReference>
<evidence type="ECO:0000256" key="1">
    <source>
        <dbReference type="ARBA" id="ARBA00004653"/>
    </source>
</evidence>
<accession>A0A540VGY5</accession>
<evidence type="ECO:0000256" key="7">
    <source>
        <dbReference type="ARBA" id="ARBA00023136"/>
    </source>
</evidence>
<dbReference type="Gene3D" id="3.90.550.10">
    <property type="entry name" value="Spore Coat Polysaccharide Biosynthesis Protein SpsA, Chain A"/>
    <property type="match status" value="1"/>
</dbReference>
<reference evidence="10 11" key="1">
    <citation type="submission" date="2019-06" db="EMBL/GenBank/DDBJ databases">
        <title>Genome sequence of Litorilinea aerophila BAA-2444.</title>
        <authorList>
            <person name="Maclea K.S."/>
            <person name="Maurais E.G."/>
            <person name="Iannazzi L.C."/>
        </authorList>
    </citation>
    <scope>NUCLEOTIDE SEQUENCE [LARGE SCALE GENOMIC DNA]</scope>
    <source>
        <strain evidence="10 11">ATCC BAA-2444</strain>
    </source>
</reference>
<evidence type="ECO:0000256" key="2">
    <source>
        <dbReference type="ARBA" id="ARBA00022676"/>
    </source>
</evidence>
<keyword evidence="2" id="KW-0328">Glycosyltransferase</keyword>
<organism evidence="10 11">
    <name type="scientific">Litorilinea aerophila</name>
    <dbReference type="NCBI Taxonomy" id="1204385"/>
    <lineage>
        <taxon>Bacteria</taxon>
        <taxon>Bacillati</taxon>
        <taxon>Chloroflexota</taxon>
        <taxon>Caldilineae</taxon>
        <taxon>Caldilineales</taxon>
        <taxon>Caldilineaceae</taxon>
        <taxon>Litorilinea</taxon>
    </lineage>
</organism>
<evidence type="ECO:0000256" key="3">
    <source>
        <dbReference type="ARBA" id="ARBA00022679"/>
    </source>
</evidence>
<keyword evidence="11" id="KW-1185">Reference proteome</keyword>
<dbReference type="Pfam" id="PF13641">
    <property type="entry name" value="Glyco_tranf_2_3"/>
    <property type="match status" value="1"/>
</dbReference>
<feature type="transmembrane region" description="Helical" evidence="9">
    <location>
        <begin position="344"/>
        <end position="362"/>
    </location>
</feature>
<feature type="transmembrane region" description="Helical" evidence="9">
    <location>
        <begin position="320"/>
        <end position="338"/>
    </location>
</feature>
<gene>
    <name evidence="10" type="ORF">FKZ61_09825</name>
</gene>
<keyword evidence="4 9" id="KW-0812">Transmembrane</keyword>
<feature type="transmembrane region" description="Helical" evidence="9">
    <location>
        <begin position="438"/>
        <end position="458"/>
    </location>
</feature>
<evidence type="ECO:0000256" key="4">
    <source>
        <dbReference type="ARBA" id="ARBA00022692"/>
    </source>
</evidence>
<keyword evidence="3 10" id="KW-0808">Transferase</keyword>
<keyword evidence="6" id="KW-0333">Golgi apparatus</keyword>
<evidence type="ECO:0000256" key="9">
    <source>
        <dbReference type="SAM" id="Phobius"/>
    </source>
</evidence>
<dbReference type="GO" id="GO:0016757">
    <property type="term" value="F:glycosyltransferase activity"/>
    <property type="evidence" value="ECO:0007669"/>
    <property type="project" value="UniProtKB-KW"/>
</dbReference>
<evidence type="ECO:0000256" key="8">
    <source>
        <dbReference type="ARBA" id="ARBA00023316"/>
    </source>
</evidence>
<dbReference type="SUPFAM" id="SSF53448">
    <property type="entry name" value="Nucleotide-diphospho-sugar transferases"/>
    <property type="match status" value="1"/>
</dbReference>
<comment type="subcellular location">
    <subcellularLocation>
        <location evidence="1">Golgi apparatus membrane</location>
        <topology evidence="1">Multi-pass membrane protein</topology>
    </subcellularLocation>
</comment>
<dbReference type="InParanoid" id="A0A540VGY5"/>
<feature type="transmembrane region" description="Helical" evidence="9">
    <location>
        <begin position="6"/>
        <end position="30"/>
    </location>
</feature>
<dbReference type="OrthoDB" id="9806824at2"/>
<evidence type="ECO:0000256" key="6">
    <source>
        <dbReference type="ARBA" id="ARBA00023034"/>
    </source>
</evidence>
<dbReference type="AlphaFoldDB" id="A0A540VGY5"/>
<comment type="caution">
    <text evidence="10">The sequence shown here is derived from an EMBL/GenBank/DDBJ whole genome shotgun (WGS) entry which is preliminary data.</text>
</comment>
<proteinExistence type="predicted"/>
<dbReference type="RefSeq" id="WP_141609944.1">
    <property type="nucleotide sequence ID" value="NZ_VIGC02000010.1"/>
</dbReference>
<evidence type="ECO:0000256" key="5">
    <source>
        <dbReference type="ARBA" id="ARBA00022989"/>
    </source>
</evidence>
<dbReference type="InterPro" id="IPR029044">
    <property type="entry name" value="Nucleotide-diphossugar_trans"/>
</dbReference>
<evidence type="ECO:0000313" key="11">
    <source>
        <dbReference type="Proteomes" id="UP000317371"/>
    </source>
</evidence>
<keyword evidence="5 9" id="KW-1133">Transmembrane helix</keyword>
<keyword evidence="8" id="KW-0961">Cell wall biogenesis/degradation</keyword>
<dbReference type="EMBL" id="VIGC01000010">
    <property type="protein sequence ID" value="TQE96027.1"/>
    <property type="molecule type" value="Genomic_DNA"/>
</dbReference>
<sequence>MHTLLVVLLQIAYALSVIGLALYGFHALWLSWHYRRYQEKPPCRRPTPDQDWPTVTVQLPIYNEYHVVERLIDACARLDYPSDKLEIQVLDDSDDQTTALAQRCAARWRRAGRQVTVIRRASRQGYKAGALAHALPLARGEFIAIFDADFMPPANFLQRTVPYFLDEANARLGFVQARWGHLNADYSLLTRCQALALDGHFVVEQAGRQAAGYPFGFNGSAGIWRRACIEDEAVGQWQSDTLCEDLDLSYRAQLAGWQALYLNSVEAPAEIPPQLSAFKRQQFRWAKGSVQALRKLARPVWRSGWPLVTRLAALAHLGSYLIHPLLLAMVLLSLPLMALGVDPAAPLSFLSLTSLGPPLLYATAQRQLHPRSWFWRWARLPFLMLLGTGLSFNNSLAVAQGLLGHHSQFLRTPKFHVQRAGDGWQQSRYRLPLEVGTFIELGLALYALAAIGLAAYLGRWWSIPFLAIYAGGYGLMAGVALWQAWEAFLARPEQPASSQDGHPLPTKGRL</sequence>
<feature type="transmembrane region" description="Helical" evidence="9">
    <location>
        <begin position="465"/>
        <end position="485"/>
    </location>
</feature>
<dbReference type="PANTHER" id="PTHR32044:SF80">
    <property type="entry name" value="XYLOGLUCAN GLYCOSYLTRANSFERASE 2-RELATED"/>
    <property type="match status" value="1"/>
</dbReference>
<dbReference type="GO" id="GO:0071555">
    <property type="term" value="P:cell wall organization"/>
    <property type="evidence" value="ECO:0007669"/>
    <property type="project" value="UniProtKB-KW"/>
</dbReference>
<feature type="transmembrane region" description="Helical" evidence="9">
    <location>
        <begin position="382"/>
        <end position="403"/>
    </location>
</feature>
<dbReference type="FunCoup" id="A0A540VGY5">
    <property type="interactions" value="200"/>
</dbReference>